<gene>
    <name evidence="8" type="primary">SLC29A2</name>
</gene>
<name>A0A674K2W9_9SAUR</name>
<feature type="transmembrane region" description="Helical" evidence="7">
    <location>
        <begin position="156"/>
        <end position="175"/>
    </location>
</feature>
<evidence type="ECO:0000256" key="2">
    <source>
        <dbReference type="ARBA" id="ARBA00007965"/>
    </source>
</evidence>
<dbReference type="PANTHER" id="PTHR10332">
    <property type="entry name" value="EQUILIBRATIVE NUCLEOSIDE TRANSPORTER"/>
    <property type="match status" value="1"/>
</dbReference>
<dbReference type="GO" id="GO:0035364">
    <property type="term" value="P:thymine transport"/>
    <property type="evidence" value="ECO:0007669"/>
    <property type="project" value="TreeGrafter"/>
</dbReference>
<dbReference type="PIRSF" id="PIRSF016379">
    <property type="entry name" value="ENT"/>
    <property type="match status" value="1"/>
</dbReference>
<dbReference type="GO" id="GO:0005337">
    <property type="term" value="F:nucleoside transmembrane transporter activity"/>
    <property type="evidence" value="ECO:0007669"/>
    <property type="project" value="InterPro"/>
</dbReference>
<keyword evidence="3" id="KW-0813">Transport</keyword>
<comment type="similarity">
    <text evidence="2">Belongs to the SLC29A/ENT transporter (TC 2.A.57) family.</text>
</comment>
<evidence type="ECO:0000256" key="7">
    <source>
        <dbReference type="SAM" id="Phobius"/>
    </source>
</evidence>
<evidence type="ECO:0000256" key="5">
    <source>
        <dbReference type="ARBA" id="ARBA00022989"/>
    </source>
</evidence>
<dbReference type="GO" id="GO:0035344">
    <property type="term" value="P:hypoxanthine transport"/>
    <property type="evidence" value="ECO:0007669"/>
    <property type="project" value="TreeGrafter"/>
</dbReference>
<protein>
    <submittedName>
        <fullName evidence="8">Solute carrier family 29 member 2</fullName>
    </submittedName>
</protein>
<dbReference type="GO" id="GO:0015854">
    <property type="term" value="P:guanine transport"/>
    <property type="evidence" value="ECO:0007669"/>
    <property type="project" value="TreeGrafter"/>
</dbReference>
<evidence type="ECO:0000313" key="8">
    <source>
        <dbReference type="Ensembl" id="ENSTMTP00000025689.1"/>
    </source>
</evidence>
<reference evidence="8" key="1">
    <citation type="submission" date="2025-08" db="UniProtKB">
        <authorList>
            <consortium name="Ensembl"/>
        </authorList>
    </citation>
    <scope>IDENTIFICATION</scope>
</reference>
<feature type="transmembrane region" description="Helical" evidence="7">
    <location>
        <begin position="405"/>
        <end position="428"/>
    </location>
</feature>
<organism evidence="8 9">
    <name type="scientific">Terrapene triunguis</name>
    <name type="common">Three-toed box turtle</name>
    <dbReference type="NCBI Taxonomy" id="2587831"/>
    <lineage>
        <taxon>Eukaryota</taxon>
        <taxon>Metazoa</taxon>
        <taxon>Chordata</taxon>
        <taxon>Craniata</taxon>
        <taxon>Vertebrata</taxon>
        <taxon>Euteleostomi</taxon>
        <taxon>Archelosauria</taxon>
        <taxon>Testudinata</taxon>
        <taxon>Testudines</taxon>
        <taxon>Cryptodira</taxon>
        <taxon>Durocryptodira</taxon>
        <taxon>Testudinoidea</taxon>
        <taxon>Emydidae</taxon>
        <taxon>Terrapene</taxon>
    </lineage>
</organism>
<dbReference type="GO" id="GO:0016323">
    <property type="term" value="C:basolateral plasma membrane"/>
    <property type="evidence" value="ECO:0007669"/>
    <property type="project" value="TreeGrafter"/>
</dbReference>
<feature type="transmembrane region" description="Helical" evidence="7">
    <location>
        <begin position="334"/>
        <end position="352"/>
    </location>
</feature>
<comment type="subcellular location">
    <subcellularLocation>
        <location evidence="1">Membrane</location>
        <topology evidence="1">Multi-pass membrane protein</topology>
    </subcellularLocation>
</comment>
<dbReference type="Proteomes" id="UP000472274">
    <property type="component" value="Unplaced"/>
</dbReference>
<feature type="transmembrane region" description="Helical" evidence="7">
    <location>
        <begin position="187"/>
        <end position="208"/>
    </location>
</feature>
<feature type="transmembrane region" description="Helical" evidence="7">
    <location>
        <begin position="65"/>
        <end position="85"/>
    </location>
</feature>
<feature type="transmembrane region" description="Helical" evidence="7">
    <location>
        <begin position="7"/>
        <end position="30"/>
    </location>
</feature>
<accession>A0A674K2W9</accession>
<dbReference type="InterPro" id="IPR002259">
    <property type="entry name" value="Eqnu_transpt"/>
</dbReference>
<reference evidence="8" key="2">
    <citation type="submission" date="2025-09" db="UniProtKB">
        <authorList>
            <consortium name="Ensembl"/>
        </authorList>
    </citation>
    <scope>IDENTIFICATION</scope>
</reference>
<feature type="transmembrane region" description="Helical" evidence="7">
    <location>
        <begin position="265"/>
        <end position="291"/>
    </location>
</feature>
<feature type="transmembrane region" description="Helical" evidence="7">
    <location>
        <begin position="120"/>
        <end position="144"/>
    </location>
</feature>
<dbReference type="AlphaFoldDB" id="A0A674K2W9"/>
<keyword evidence="5 7" id="KW-1133">Transmembrane helix</keyword>
<dbReference type="PRINTS" id="PR01130">
    <property type="entry name" value="DERENTRNSPRT"/>
</dbReference>
<dbReference type="PANTHER" id="PTHR10332:SF8">
    <property type="entry name" value="EQUILIBRATIVE NUCLEOSIDE TRANSPORTER 2"/>
    <property type="match status" value="1"/>
</dbReference>
<keyword evidence="9" id="KW-1185">Reference proteome</keyword>
<proteinExistence type="inferred from homology"/>
<dbReference type="GO" id="GO:0015853">
    <property type="term" value="P:adenine transport"/>
    <property type="evidence" value="ECO:0007669"/>
    <property type="project" value="TreeGrafter"/>
</dbReference>
<evidence type="ECO:0000256" key="1">
    <source>
        <dbReference type="ARBA" id="ARBA00004141"/>
    </source>
</evidence>
<dbReference type="Ensembl" id="ENSTMTT00000026610.1">
    <property type="protein sequence ID" value="ENSTMTP00000025689.1"/>
    <property type="gene ID" value="ENSTMTG00000018373.1"/>
</dbReference>
<evidence type="ECO:0000256" key="6">
    <source>
        <dbReference type="ARBA" id="ARBA00023136"/>
    </source>
</evidence>
<feature type="transmembrane region" description="Helical" evidence="7">
    <location>
        <begin position="372"/>
        <end position="393"/>
    </location>
</feature>
<feature type="transmembrane region" description="Helical" evidence="7">
    <location>
        <begin position="303"/>
        <end position="322"/>
    </location>
</feature>
<keyword evidence="4 7" id="KW-0812">Transmembrane</keyword>
<evidence type="ECO:0000313" key="9">
    <source>
        <dbReference type="Proteomes" id="UP000472274"/>
    </source>
</evidence>
<sequence>MFHAVGIIFFILGLGTLLPWNFFITAIPYFKARLIVGTSLTVGLGGNSSGTQRDPARDEFNFNNWLTLLSQLPLLLFTLLNSFLYQCIPDKVRVLGSMSGILLLFILTAVLVRVEMPPHSFFSVTISSVWFINSFCAILQGSLFGQLGTLPQGYSTLFLSGQGMAGTFAASAMLLSMASGADAQTSALSYFITPCVGTLMSIVCYLVLPRMAFFRHYLERSWQRDPRNELETKAGLLGPGTQGPGELWGPLLQGDTSLPPAWERVIWLLALCIVMVFTITLSVFPAITATVTSTSESKQWSEFFTPVCCFLLFNMMDWLGRSVTSYCLWPEKRLWLLPLLVGLRFLFVPLLMLCQAEPRTRLPVLFHHDAWFILFMLPFSLSNGYFVSLTMCLAPKQVLPQESELAGAIMTFFLALGLSCGAGLSFLLKALL</sequence>
<dbReference type="GO" id="GO:0015862">
    <property type="term" value="P:uridine transmembrane transport"/>
    <property type="evidence" value="ECO:0007669"/>
    <property type="project" value="TreeGrafter"/>
</dbReference>
<keyword evidence="6 7" id="KW-0472">Membrane</keyword>
<dbReference type="Pfam" id="PF01733">
    <property type="entry name" value="Nucleoside_tran"/>
    <property type="match status" value="1"/>
</dbReference>
<dbReference type="GeneTree" id="ENSGT00950000182898"/>
<feature type="transmembrane region" description="Helical" evidence="7">
    <location>
        <begin position="92"/>
        <end position="114"/>
    </location>
</feature>
<evidence type="ECO:0000256" key="3">
    <source>
        <dbReference type="ARBA" id="ARBA00022448"/>
    </source>
</evidence>
<evidence type="ECO:0000256" key="4">
    <source>
        <dbReference type="ARBA" id="ARBA00022692"/>
    </source>
</evidence>